<name>A0AAV6WEI3_9LAMI</name>
<dbReference type="PANTHER" id="PTHR47723:SF19">
    <property type="entry name" value="POLYNUCLEOTIDYL TRANSFERASE, RIBONUCLEASE H-LIKE SUPERFAMILY PROTEIN"/>
    <property type="match status" value="1"/>
</dbReference>
<feature type="domain" description="RNase H type-1" evidence="1">
    <location>
        <begin position="194"/>
        <end position="327"/>
    </location>
</feature>
<dbReference type="GO" id="GO:0004523">
    <property type="term" value="F:RNA-DNA hybrid ribonuclease activity"/>
    <property type="evidence" value="ECO:0007669"/>
    <property type="project" value="InterPro"/>
</dbReference>
<keyword evidence="3" id="KW-1185">Reference proteome</keyword>
<dbReference type="SUPFAM" id="SSF53098">
    <property type="entry name" value="Ribonuclease H-like"/>
    <property type="match status" value="1"/>
</dbReference>
<dbReference type="InterPro" id="IPR012337">
    <property type="entry name" value="RNaseH-like_sf"/>
</dbReference>
<organism evidence="2 3">
    <name type="scientific">Buddleja alternifolia</name>
    <dbReference type="NCBI Taxonomy" id="168488"/>
    <lineage>
        <taxon>Eukaryota</taxon>
        <taxon>Viridiplantae</taxon>
        <taxon>Streptophyta</taxon>
        <taxon>Embryophyta</taxon>
        <taxon>Tracheophyta</taxon>
        <taxon>Spermatophyta</taxon>
        <taxon>Magnoliopsida</taxon>
        <taxon>eudicotyledons</taxon>
        <taxon>Gunneridae</taxon>
        <taxon>Pentapetalae</taxon>
        <taxon>asterids</taxon>
        <taxon>lamiids</taxon>
        <taxon>Lamiales</taxon>
        <taxon>Scrophulariaceae</taxon>
        <taxon>Buddlejeae</taxon>
        <taxon>Buddleja</taxon>
    </lineage>
</organism>
<evidence type="ECO:0000313" key="2">
    <source>
        <dbReference type="EMBL" id="KAG8368499.1"/>
    </source>
</evidence>
<dbReference type="InterPro" id="IPR036397">
    <property type="entry name" value="RNaseH_sf"/>
</dbReference>
<protein>
    <recommendedName>
        <fullName evidence="1">RNase H type-1 domain-containing protein</fullName>
    </recommendedName>
</protein>
<dbReference type="Pfam" id="PF13456">
    <property type="entry name" value="RVT_3"/>
    <property type="match status" value="1"/>
</dbReference>
<dbReference type="Proteomes" id="UP000826271">
    <property type="component" value="Unassembled WGS sequence"/>
</dbReference>
<evidence type="ECO:0000259" key="1">
    <source>
        <dbReference type="PROSITE" id="PS50879"/>
    </source>
</evidence>
<proteinExistence type="predicted"/>
<dbReference type="GO" id="GO:0003676">
    <property type="term" value="F:nucleic acid binding"/>
    <property type="evidence" value="ECO:0007669"/>
    <property type="project" value="InterPro"/>
</dbReference>
<reference evidence="2" key="1">
    <citation type="submission" date="2019-10" db="EMBL/GenBank/DDBJ databases">
        <authorList>
            <person name="Zhang R."/>
            <person name="Pan Y."/>
            <person name="Wang J."/>
            <person name="Ma R."/>
            <person name="Yu S."/>
        </authorList>
    </citation>
    <scope>NUCLEOTIDE SEQUENCE</scope>
    <source>
        <strain evidence="2">LA-IB0</strain>
        <tissue evidence="2">Leaf</tissue>
    </source>
</reference>
<dbReference type="PROSITE" id="PS50879">
    <property type="entry name" value="RNASE_H_1"/>
    <property type="match status" value="1"/>
</dbReference>
<evidence type="ECO:0000313" key="3">
    <source>
        <dbReference type="Proteomes" id="UP000826271"/>
    </source>
</evidence>
<dbReference type="InterPro" id="IPR002156">
    <property type="entry name" value="RNaseH_domain"/>
</dbReference>
<dbReference type="Gene3D" id="3.30.420.10">
    <property type="entry name" value="Ribonuclease H-like superfamily/Ribonuclease H"/>
    <property type="match status" value="1"/>
</dbReference>
<dbReference type="CDD" id="cd06222">
    <property type="entry name" value="RNase_H_like"/>
    <property type="match status" value="1"/>
</dbReference>
<comment type="caution">
    <text evidence="2">The sequence shown here is derived from an EMBL/GenBank/DDBJ whole genome shotgun (WGS) entry which is preliminary data.</text>
</comment>
<dbReference type="PANTHER" id="PTHR47723">
    <property type="entry name" value="OS05G0353850 PROTEIN"/>
    <property type="match status" value="1"/>
</dbReference>
<accession>A0AAV6WEI3</accession>
<gene>
    <name evidence="2" type="ORF">BUALT_Bualt15G0052000</name>
</gene>
<dbReference type="AlphaFoldDB" id="A0AAV6WEI3"/>
<dbReference type="InterPro" id="IPR044730">
    <property type="entry name" value="RNase_H-like_dom_plant"/>
</dbReference>
<dbReference type="EMBL" id="WHWC01000015">
    <property type="protein sequence ID" value="KAG8368499.1"/>
    <property type="molecule type" value="Genomic_DNA"/>
</dbReference>
<dbReference type="InterPro" id="IPR053151">
    <property type="entry name" value="RNase_H-like"/>
</dbReference>
<sequence>MEAEAVLEGGYGGRVGRMGRIDEDKAYAFNEVDLNNKSWFHILDELTQEEIIQDTTGHGISDHKQRNSPLDQQVRQPIVKDKNNGKAQLGPQQLVDLDILPQIQKLRARSETMEVEDTDANGKFLLANEEFTFDDMEGQLTQTSPSFELGALRDFEPHVAIEQIRFQVDEACRMSKFDPKNIIEAIHVGWTKPEAGIFKINVDGGMRTTDTGSKHTASIGGVIRDNKGNWICGFAEQIETESPLGAELSAIRRGHELAWATGLVSVIVESDSREALESINSGTSSHHYFNTILQIRQKMDLPWQVALKHVWREGNKVADALSQTWFRRKYHAG</sequence>